<dbReference type="InterPro" id="IPR018511">
    <property type="entry name" value="Hemolysin-typ_Ca-bd_CS"/>
</dbReference>
<sequence>MPDWLKDGIMGTLWRTPVLFWSVQPNPLANGSYNGSNSLSSVALAPFGVGAGLDDMAVVYLQGGYSNYPDLSYGSIELQLVDPMGKALGNPQALASGGYSPNLVGSVVSTPGVTALSNGWIAVSYTAGSYNAGTLRTDVFATLVAPDGIPQMSAQLDSSVGNETNATITPTTGGGFLAVWQDNLVSGTGSAGGDGSGSGIDAQFFSFDGIGAGQFRVDTLTAGDQRNPSAATLANGDFLVSWISGANVKAQTYTAGGVASGTETTLATAPGGGASVGYDKVVALSGGGFALVWDYTNSVIGTTENPVIDVQIFNAAGVAVGPENQIDGLGVGYFITSIDAAATSDGGVTVVYDDNDGFLGRTSVERYHILGDGSLADTSTITTSSSSATAAGGGAIGVYSDGRESIMWEQQQPSFADTLQEAIFDDRSMTTFYASAAQPVAVGSVSNDLIYGFNGPDTLIGGGGDDTIYGGSGTNLIDLGNTGSSYAFGGSANDILYAGAGGADVLHGSAGSDLLYGGGGTDWLYGDGGGIDEMFGGSGTNYLFGDATNPTDVEIMVGGSGVTVMTGGIGKNYFYGGTGAATIYGGAGLNIVSLGAETIGDTVYGGTGQNYIYGGAGPDLLEGGPGSNLIVGGNGTDLFYGGSGNSTMYGGTGNDIYVGGDGLSYEVGRGTATSLDYFYLSSAQGSEAYGTNAGESVFLAGTNGSVMIGQGANDFMYAEGGTNYFYGGTGFGEFFGGNGVDIMVGGSGNDYFDGGTGVNYYYGGNGGGPGAGIGIDTFNVSLGGGDVIQDWTEGKDTVQLNGSGFTSFSDILAHSYQNGAYFVVQVNPETAVWLNGATASSVNANDFRIVS</sequence>
<evidence type="ECO:0000313" key="3">
    <source>
        <dbReference type="EMBL" id="MBR0800489.1"/>
    </source>
</evidence>
<accession>A0ABS5FUM2</accession>
<evidence type="ECO:0000256" key="2">
    <source>
        <dbReference type="ARBA" id="ARBA00022525"/>
    </source>
</evidence>
<organism evidence="3 4">
    <name type="scientific">Bradyrhizobium jicamae</name>
    <dbReference type="NCBI Taxonomy" id="280332"/>
    <lineage>
        <taxon>Bacteria</taxon>
        <taxon>Pseudomonadati</taxon>
        <taxon>Pseudomonadota</taxon>
        <taxon>Alphaproteobacteria</taxon>
        <taxon>Hyphomicrobiales</taxon>
        <taxon>Nitrobacteraceae</taxon>
        <taxon>Bradyrhizobium</taxon>
    </lineage>
</organism>
<evidence type="ECO:0000256" key="1">
    <source>
        <dbReference type="ARBA" id="ARBA00004613"/>
    </source>
</evidence>
<name>A0ABS5FUM2_9BRAD</name>
<dbReference type="RefSeq" id="WP_212494875.1">
    <property type="nucleotide sequence ID" value="NZ_JAFCJH010000055.1"/>
</dbReference>
<comment type="subcellular location">
    <subcellularLocation>
        <location evidence="1">Secreted</location>
    </subcellularLocation>
</comment>
<dbReference type="SUPFAM" id="SSF51120">
    <property type="entry name" value="beta-Roll"/>
    <property type="match status" value="3"/>
</dbReference>
<dbReference type="InterPro" id="IPR001343">
    <property type="entry name" value="Hemolysn_Ca-bd"/>
</dbReference>
<evidence type="ECO:0008006" key="5">
    <source>
        <dbReference type="Google" id="ProtNLM"/>
    </source>
</evidence>
<keyword evidence="4" id="KW-1185">Reference proteome</keyword>
<dbReference type="Proteomes" id="UP001315278">
    <property type="component" value="Unassembled WGS sequence"/>
</dbReference>
<reference evidence="4" key="1">
    <citation type="journal article" date="2021" name="ISME J.">
        <title>Evolutionary origin and ecological implication of a unique nif island in free-living Bradyrhizobium lineages.</title>
        <authorList>
            <person name="Tao J."/>
        </authorList>
    </citation>
    <scope>NUCLEOTIDE SEQUENCE [LARGE SCALE GENOMIC DNA]</scope>
    <source>
        <strain evidence="4">SZCCT0434</strain>
    </source>
</reference>
<protein>
    <recommendedName>
        <fullName evidence="5">Calcium-binding protein</fullName>
    </recommendedName>
</protein>
<evidence type="ECO:0000313" key="4">
    <source>
        <dbReference type="Proteomes" id="UP001315278"/>
    </source>
</evidence>
<dbReference type="InterPro" id="IPR011049">
    <property type="entry name" value="Serralysin-like_metalloprot_C"/>
</dbReference>
<dbReference type="PANTHER" id="PTHR38340:SF1">
    <property type="entry name" value="S-LAYER PROTEIN"/>
    <property type="match status" value="1"/>
</dbReference>
<proteinExistence type="predicted"/>
<dbReference type="EMBL" id="JAFCJH010000055">
    <property type="protein sequence ID" value="MBR0800489.1"/>
    <property type="molecule type" value="Genomic_DNA"/>
</dbReference>
<dbReference type="Gene3D" id="2.150.10.10">
    <property type="entry name" value="Serralysin-like metalloprotease, C-terminal"/>
    <property type="match status" value="3"/>
</dbReference>
<dbReference type="Pfam" id="PF00353">
    <property type="entry name" value="HemolysinCabind"/>
    <property type="match status" value="7"/>
</dbReference>
<dbReference type="InterPro" id="IPR050557">
    <property type="entry name" value="RTX_toxin/Mannuronan_C5-epim"/>
</dbReference>
<gene>
    <name evidence="3" type="ORF">JQ615_34495</name>
</gene>
<dbReference type="PRINTS" id="PR00313">
    <property type="entry name" value="CABNDNGRPT"/>
</dbReference>
<dbReference type="PROSITE" id="PS00330">
    <property type="entry name" value="HEMOLYSIN_CALCIUM"/>
    <property type="match status" value="2"/>
</dbReference>
<dbReference type="PANTHER" id="PTHR38340">
    <property type="entry name" value="S-LAYER PROTEIN"/>
    <property type="match status" value="1"/>
</dbReference>
<comment type="caution">
    <text evidence="3">The sequence shown here is derived from an EMBL/GenBank/DDBJ whole genome shotgun (WGS) entry which is preliminary data.</text>
</comment>
<keyword evidence="2" id="KW-0964">Secreted</keyword>